<dbReference type="InterPro" id="IPR017451">
    <property type="entry name" value="F-box-assoc_interact_dom"/>
</dbReference>
<gene>
    <name evidence="2" type="ORF">H5410_001107</name>
</gene>
<keyword evidence="3" id="KW-1185">Reference proteome</keyword>
<evidence type="ECO:0000313" key="2">
    <source>
        <dbReference type="EMBL" id="KAG5629390.1"/>
    </source>
</evidence>
<comment type="caution">
    <text evidence="2">The sequence shown here is derived from an EMBL/GenBank/DDBJ whole genome shotgun (WGS) entry which is preliminary data.</text>
</comment>
<dbReference type="AlphaFoldDB" id="A0A9J6AXZ9"/>
<evidence type="ECO:0000313" key="3">
    <source>
        <dbReference type="Proteomes" id="UP000824120"/>
    </source>
</evidence>
<dbReference type="PROSITE" id="PS50181">
    <property type="entry name" value="FBOX"/>
    <property type="match status" value="1"/>
</dbReference>
<reference evidence="2 3" key="1">
    <citation type="submission" date="2020-09" db="EMBL/GenBank/DDBJ databases">
        <title>De no assembly of potato wild relative species, Solanum commersonii.</title>
        <authorList>
            <person name="Cho K."/>
        </authorList>
    </citation>
    <scope>NUCLEOTIDE SEQUENCE [LARGE SCALE GENOMIC DNA]</scope>
    <source>
        <strain evidence="2">LZ3.2</strain>
        <tissue evidence="2">Leaf</tissue>
    </source>
</reference>
<accession>A0A9J6AXZ9</accession>
<dbReference type="OrthoDB" id="1246558at2759"/>
<protein>
    <recommendedName>
        <fullName evidence="1">F-box domain-containing protein</fullName>
    </recommendedName>
</protein>
<dbReference type="NCBIfam" id="TIGR01640">
    <property type="entry name" value="F_box_assoc_1"/>
    <property type="match status" value="1"/>
</dbReference>
<dbReference type="InterPro" id="IPR013187">
    <property type="entry name" value="F-box-assoc_dom_typ3"/>
</dbReference>
<sequence>MNSSIPQDIIIEIFSWLLAKSLMRFKCITKFFNSLVFESDFTDIYRYRYMTRPSGTKFLLQEKSITLLISKKTLPQFFKLSVLVNSPFISIFLRNLKEGFSWCHYSLGFEPEENKYKVLSTTAYVQKGYTKKRVFTLDIDKSWREIKNIHSPIMCKPGICINGVI</sequence>
<dbReference type="Proteomes" id="UP000824120">
    <property type="component" value="Chromosome 1"/>
</dbReference>
<dbReference type="InterPro" id="IPR036047">
    <property type="entry name" value="F-box-like_dom_sf"/>
</dbReference>
<dbReference type="PANTHER" id="PTHR31111">
    <property type="entry name" value="BNAA05G37150D PROTEIN-RELATED"/>
    <property type="match status" value="1"/>
</dbReference>
<evidence type="ECO:0000259" key="1">
    <source>
        <dbReference type="PROSITE" id="PS50181"/>
    </source>
</evidence>
<organism evidence="2 3">
    <name type="scientific">Solanum commersonii</name>
    <name type="common">Commerson's wild potato</name>
    <name type="synonym">Commerson's nightshade</name>
    <dbReference type="NCBI Taxonomy" id="4109"/>
    <lineage>
        <taxon>Eukaryota</taxon>
        <taxon>Viridiplantae</taxon>
        <taxon>Streptophyta</taxon>
        <taxon>Embryophyta</taxon>
        <taxon>Tracheophyta</taxon>
        <taxon>Spermatophyta</taxon>
        <taxon>Magnoliopsida</taxon>
        <taxon>eudicotyledons</taxon>
        <taxon>Gunneridae</taxon>
        <taxon>Pentapetalae</taxon>
        <taxon>asterids</taxon>
        <taxon>lamiids</taxon>
        <taxon>Solanales</taxon>
        <taxon>Solanaceae</taxon>
        <taxon>Solanoideae</taxon>
        <taxon>Solaneae</taxon>
        <taxon>Solanum</taxon>
    </lineage>
</organism>
<dbReference type="PANTHER" id="PTHR31111:SF41">
    <property type="entry name" value="F-BOX ASSOCIATED DOMAIN-CONTAINING PROTEIN"/>
    <property type="match status" value="1"/>
</dbReference>
<name>A0A9J6AXZ9_SOLCO</name>
<dbReference type="Pfam" id="PF08268">
    <property type="entry name" value="FBA_3"/>
    <property type="match status" value="1"/>
</dbReference>
<proteinExistence type="predicted"/>
<dbReference type="SUPFAM" id="SSF81383">
    <property type="entry name" value="F-box domain"/>
    <property type="match status" value="1"/>
</dbReference>
<dbReference type="Pfam" id="PF00646">
    <property type="entry name" value="F-box"/>
    <property type="match status" value="1"/>
</dbReference>
<dbReference type="EMBL" id="JACXVP010000001">
    <property type="protein sequence ID" value="KAG5629390.1"/>
    <property type="molecule type" value="Genomic_DNA"/>
</dbReference>
<feature type="domain" description="F-box" evidence="1">
    <location>
        <begin position="1"/>
        <end position="48"/>
    </location>
</feature>
<dbReference type="InterPro" id="IPR001810">
    <property type="entry name" value="F-box_dom"/>
</dbReference>